<organism evidence="1 2">
    <name type="scientific">Staphylococcus equorum</name>
    <dbReference type="NCBI Taxonomy" id="246432"/>
    <lineage>
        <taxon>Bacteria</taxon>
        <taxon>Bacillati</taxon>
        <taxon>Bacillota</taxon>
        <taxon>Bacilli</taxon>
        <taxon>Bacillales</taxon>
        <taxon>Staphylococcaceae</taxon>
        <taxon>Staphylococcus</taxon>
    </lineage>
</organism>
<dbReference type="SUPFAM" id="SSF53474">
    <property type="entry name" value="alpha/beta-Hydrolases"/>
    <property type="match status" value="1"/>
</dbReference>
<dbReference type="RefSeq" id="WP_002511895.1">
    <property type="nucleotide sequence ID" value="NZ_JABUYO010000004.1"/>
</dbReference>
<evidence type="ECO:0000313" key="1">
    <source>
        <dbReference type="EMBL" id="OEK56810.1"/>
    </source>
</evidence>
<protein>
    <recommendedName>
        <fullName evidence="3">Xaa-Pro dipeptidyl-peptidase-like domain-containing protein</fullName>
    </recommendedName>
</protein>
<evidence type="ECO:0000313" key="2">
    <source>
        <dbReference type="Proteomes" id="UP000095464"/>
    </source>
</evidence>
<dbReference type="PANTHER" id="PTHR47751:SF1">
    <property type="entry name" value="SUPERFAMILY HYDROLASE, PUTATIVE (AFU_ORTHOLOGUE AFUA_2G16580)-RELATED"/>
    <property type="match status" value="1"/>
</dbReference>
<comment type="caution">
    <text evidence="1">The sequence shown here is derived from an EMBL/GenBank/DDBJ whole genome shotgun (WGS) entry which is preliminary data.</text>
</comment>
<dbReference type="Proteomes" id="UP000095464">
    <property type="component" value="Unassembled WGS sequence"/>
</dbReference>
<dbReference type="AlphaFoldDB" id="A0AAP7IE97"/>
<evidence type="ECO:0008006" key="3">
    <source>
        <dbReference type="Google" id="ProtNLM"/>
    </source>
</evidence>
<dbReference type="InterPro" id="IPR029058">
    <property type="entry name" value="AB_hydrolase_fold"/>
</dbReference>
<dbReference type="Gene3D" id="3.40.50.1820">
    <property type="entry name" value="alpha/beta hydrolase"/>
    <property type="match status" value="1"/>
</dbReference>
<dbReference type="PANTHER" id="PTHR47751">
    <property type="entry name" value="SUPERFAMILY HYDROLASE, PUTATIVE (AFU_ORTHOLOGUE AFUA_2G16580)-RELATED"/>
    <property type="match status" value="1"/>
</dbReference>
<dbReference type="EMBL" id="LNPX01000027">
    <property type="protein sequence ID" value="OEK56810.1"/>
    <property type="molecule type" value="Genomic_DNA"/>
</dbReference>
<proteinExistence type="predicted"/>
<name>A0AAP7IE97_9STAP</name>
<reference evidence="2" key="1">
    <citation type="submission" date="2015-11" db="EMBL/GenBank/DDBJ databases">
        <title>Genomic diversity of Staphylococcus saprophyticus strains from urinary tract infections, animal surfaces, and fermented foods.</title>
        <authorList>
            <person name="Wolfe B.E."/>
        </authorList>
    </citation>
    <scope>NUCLEOTIDE SEQUENCE [LARGE SCALE GENOMIC DNA]</scope>
    <source>
        <strain evidence="2">738_7</strain>
    </source>
</reference>
<dbReference type="InterPro" id="IPR051411">
    <property type="entry name" value="Polyketide_trans_af380"/>
</dbReference>
<sequence>MRNFTFELNENVERKEIRFINRFGIEIAGDLYLPKNIDNNSLPALVVAGPFGAVKEQASGRYANQMASLGFASLAFDGSYTGESGGTPRNVAAPDINTEDVMAAVDVIGVQPNIDRNRIGVIGICGWGSMTLNAVSVDKRVKAIATVSMYDNSAGLGSLPAEQRSQFLEALSQQRWTDFENGSYAPMEDQLPSELPDNPDKDTLETFEFYRTSRGYHENSILSNGNWNATMPLSFMTTPVMQYIDEISPRPILFIAGEVAFSKPLSESAYEQAKEPKELIIIPGAAHSTLYDNMEKIPFNKLKEFFESNLK</sequence>
<gene>
    <name evidence="1" type="ORF">ASS94_06835</name>
</gene>
<dbReference type="Gene3D" id="1.10.10.800">
    <property type="match status" value="1"/>
</dbReference>
<accession>A0AAP7IE97</accession>